<feature type="domain" description="C2H2-type" evidence="9">
    <location>
        <begin position="141"/>
        <end position="169"/>
    </location>
</feature>
<comment type="subcellular location">
    <subcellularLocation>
        <location evidence="1">Nucleus</location>
    </subcellularLocation>
</comment>
<gene>
    <name evidence="10" type="ORF">CCAE0312_LOCUS5576</name>
</gene>
<dbReference type="GO" id="GO:0010468">
    <property type="term" value="P:regulation of gene expression"/>
    <property type="evidence" value="ECO:0007669"/>
    <property type="project" value="TreeGrafter"/>
</dbReference>
<evidence type="ECO:0000313" key="10">
    <source>
        <dbReference type="EMBL" id="CAD9233490.1"/>
    </source>
</evidence>
<evidence type="ECO:0000256" key="1">
    <source>
        <dbReference type="ARBA" id="ARBA00004123"/>
    </source>
</evidence>
<keyword evidence="4 7" id="KW-0863">Zinc-finger</keyword>
<dbReference type="GO" id="GO:0005634">
    <property type="term" value="C:nucleus"/>
    <property type="evidence" value="ECO:0007669"/>
    <property type="project" value="UniProtKB-SubCell"/>
</dbReference>
<organism evidence="10">
    <name type="scientific">Compsopogon caeruleus</name>
    <dbReference type="NCBI Taxonomy" id="31354"/>
    <lineage>
        <taxon>Eukaryota</taxon>
        <taxon>Rhodophyta</taxon>
        <taxon>Compsopogonophyceae</taxon>
        <taxon>Compsopogonales</taxon>
        <taxon>Compsopogonaceae</taxon>
        <taxon>Compsopogon</taxon>
    </lineage>
</organism>
<accession>A0A7S1TE55</accession>
<dbReference type="AlphaFoldDB" id="A0A7S1TE55"/>
<feature type="domain" description="C2H2-type" evidence="9">
    <location>
        <begin position="170"/>
        <end position="198"/>
    </location>
</feature>
<feature type="region of interest" description="Disordered" evidence="8">
    <location>
        <begin position="1"/>
        <end position="39"/>
    </location>
</feature>
<dbReference type="Gene3D" id="3.30.160.60">
    <property type="entry name" value="Classic Zinc Finger"/>
    <property type="match status" value="5"/>
</dbReference>
<dbReference type="InterPro" id="IPR013087">
    <property type="entry name" value="Znf_C2H2_type"/>
</dbReference>
<feature type="domain" description="C2H2-type" evidence="9">
    <location>
        <begin position="257"/>
        <end position="285"/>
    </location>
</feature>
<evidence type="ECO:0000256" key="8">
    <source>
        <dbReference type="SAM" id="MobiDB-lite"/>
    </source>
</evidence>
<proteinExistence type="predicted"/>
<reference evidence="10" key="1">
    <citation type="submission" date="2021-01" db="EMBL/GenBank/DDBJ databases">
        <authorList>
            <person name="Corre E."/>
            <person name="Pelletier E."/>
            <person name="Niang G."/>
            <person name="Scheremetjew M."/>
            <person name="Finn R."/>
            <person name="Kale V."/>
            <person name="Holt S."/>
            <person name="Cochrane G."/>
            <person name="Meng A."/>
            <person name="Brown T."/>
            <person name="Cohen L."/>
        </authorList>
    </citation>
    <scope>NUCLEOTIDE SEQUENCE</scope>
    <source>
        <strain evidence="10">SAG 36.94</strain>
    </source>
</reference>
<feature type="compositionally biased region" description="Pro residues" evidence="8">
    <location>
        <begin position="28"/>
        <end position="39"/>
    </location>
</feature>
<evidence type="ECO:0000259" key="9">
    <source>
        <dbReference type="PROSITE" id="PS50157"/>
    </source>
</evidence>
<feature type="domain" description="C2H2-type" evidence="9">
    <location>
        <begin position="199"/>
        <end position="227"/>
    </location>
</feature>
<dbReference type="GO" id="GO:0008270">
    <property type="term" value="F:zinc ion binding"/>
    <property type="evidence" value="ECO:0007669"/>
    <property type="project" value="UniProtKB-KW"/>
</dbReference>
<sequence length="288" mass="32188">MTGEILSKFLANGSARGGTSSESRWNDPPFPKFVLPPPALLGAPRDRLDQVAAASMVLLGSSATRREYQEPPEQRSPASGVQTLQSLMKAVIQDRNDKSDSFTSALTPSPRFIPNLDNPGSECTTPSIIFDFPTVKCRQSFNCHICRKEFDRKSNLNKHIRQVHEKLRPYGCNICGKKFGQKSSIDKHILVVHEKRKIHKCDRCSASFGQVGDLNVHIRTVHEKRRPYGCATCGATFGLRSHLNKHIRVVHEKVRPYSCSLCVSTFGENSDLKKHMKSVHHEDDVGTP</sequence>
<dbReference type="PANTHER" id="PTHR16515:SF49">
    <property type="entry name" value="GASTRULA ZINC FINGER PROTEIN XLCGF49.1-LIKE-RELATED"/>
    <property type="match status" value="1"/>
</dbReference>
<protein>
    <recommendedName>
        <fullName evidence="9">C2H2-type domain-containing protein</fullName>
    </recommendedName>
</protein>
<dbReference type="PANTHER" id="PTHR16515">
    <property type="entry name" value="PR DOMAIN ZINC FINGER PROTEIN"/>
    <property type="match status" value="1"/>
</dbReference>
<evidence type="ECO:0000256" key="7">
    <source>
        <dbReference type="PROSITE-ProRule" id="PRU00042"/>
    </source>
</evidence>
<evidence type="ECO:0000256" key="3">
    <source>
        <dbReference type="ARBA" id="ARBA00022737"/>
    </source>
</evidence>
<evidence type="ECO:0000256" key="6">
    <source>
        <dbReference type="ARBA" id="ARBA00023242"/>
    </source>
</evidence>
<dbReference type="SMART" id="SM00355">
    <property type="entry name" value="ZnF_C2H2"/>
    <property type="match status" value="5"/>
</dbReference>
<dbReference type="PROSITE" id="PS50157">
    <property type="entry name" value="ZINC_FINGER_C2H2_2"/>
    <property type="match status" value="5"/>
</dbReference>
<dbReference type="EMBL" id="HBGH01010139">
    <property type="protein sequence ID" value="CAD9233490.1"/>
    <property type="molecule type" value="Transcribed_RNA"/>
</dbReference>
<keyword evidence="2" id="KW-0479">Metal-binding</keyword>
<evidence type="ECO:0000256" key="2">
    <source>
        <dbReference type="ARBA" id="ARBA00022723"/>
    </source>
</evidence>
<dbReference type="SUPFAM" id="SSF57667">
    <property type="entry name" value="beta-beta-alpha zinc fingers"/>
    <property type="match status" value="3"/>
</dbReference>
<feature type="domain" description="C2H2-type" evidence="9">
    <location>
        <begin position="228"/>
        <end position="256"/>
    </location>
</feature>
<dbReference type="Pfam" id="PF00096">
    <property type="entry name" value="zf-C2H2"/>
    <property type="match status" value="4"/>
</dbReference>
<evidence type="ECO:0000256" key="5">
    <source>
        <dbReference type="ARBA" id="ARBA00022833"/>
    </source>
</evidence>
<keyword evidence="6" id="KW-0539">Nucleus</keyword>
<dbReference type="PROSITE" id="PS00028">
    <property type="entry name" value="ZINC_FINGER_C2H2_1"/>
    <property type="match status" value="5"/>
</dbReference>
<keyword evidence="3" id="KW-0677">Repeat</keyword>
<feature type="region of interest" description="Disordered" evidence="8">
    <location>
        <begin position="99"/>
        <end position="118"/>
    </location>
</feature>
<keyword evidence="5" id="KW-0862">Zinc</keyword>
<evidence type="ECO:0000256" key="4">
    <source>
        <dbReference type="ARBA" id="ARBA00022771"/>
    </source>
</evidence>
<name>A0A7S1TE55_9RHOD</name>
<dbReference type="InterPro" id="IPR036236">
    <property type="entry name" value="Znf_C2H2_sf"/>
</dbReference>
<dbReference type="InterPro" id="IPR050331">
    <property type="entry name" value="Zinc_finger"/>
</dbReference>